<evidence type="ECO:0000313" key="1">
    <source>
        <dbReference type="Proteomes" id="UP001652625"/>
    </source>
</evidence>
<dbReference type="RefSeq" id="XP_065646281.1">
    <property type="nucleotide sequence ID" value="XM_065790209.1"/>
</dbReference>
<reference evidence="2" key="2">
    <citation type="submission" date="2025-08" db="UniProtKB">
        <authorList>
            <consortium name="RefSeq"/>
        </authorList>
    </citation>
    <scope>IDENTIFICATION</scope>
</reference>
<protein>
    <submittedName>
        <fullName evidence="2">Uncharacterized protein LOC136076765 isoform X1</fullName>
    </submittedName>
</protein>
<name>A0ABM4BBG8_HYDVU</name>
<organism evidence="1 2">
    <name type="scientific">Hydra vulgaris</name>
    <name type="common">Hydra</name>
    <name type="synonym">Hydra attenuata</name>
    <dbReference type="NCBI Taxonomy" id="6087"/>
    <lineage>
        <taxon>Eukaryota</taxon>
        <taxon>Metazoa</taxon>
        <taxon>Cnidaria</taxon>
        <taxon>Hydrozoa</taxon>
        <taxon>Hydroidolina</taxon>
        <taxon>Anthoathecata</taxon>
        <taxon>Aplanulata</taxon>
        <taxon>Hydridae</taxon>
        <taxon>Hydra</taxon>
    </lineage>
</organism>
<dbReference type="Proteomes" id="UP001652625">
    <property type="component" value="Chromosome 02"/>
</dbReference>
<gene>
    <name evidence="2" type="primary">LOC136076765</name>
</gene>
<dbReference type="Gene3D" id="3.40.50.300">
    <property type="entry name" value="P-loop containing nucleotide triphosphate hydrolases"/>
    <property type="match status" value="1"/>
</dbReference>
<evidence type="ECO:0000313" key="2">
    <source>
        <dbReference type="RefSeq" id="XP_065646281.1"/>
    </source>
</evidence>
<keyword evidence="1" id="KW-1185">Reference proteome</keyword>
<proteinExistence type="predicted"/>
<reference evidence="1" key="1">
    <citation type="submission" date="2025-05" db="UniProtKB">
        <authorList>
            <consortium name="RefSeq"/>
        </authorList>
    </citation>
    <scope>NUCLEOTIDE SEQUENCE [LARGE SCALE GENOMIC DNA]</scope>
</reference>
<dbReference type="InterPro" id="IPR027417">
    <property type="entry name" value="P-loop_NTPase"/>
</dbReference>
<accession>A0ABM4BBG8</accession>
<sequence>MLDQKKKVKLEKEIANAVDTATLVRSFINFITNSCKRSEVKDALELFKTELSTMNYYDDVKEDIYDQMKDLETSNSPESSSDGSAKKDSLNLSEITCRCNVKKDMSEICAVLKSYHLTNYGKINEVQPPLKSTANIDLMHNFFDLCIVDAVNSERDAVYSVVQKKFLKERLHYTPIPYNEIFMKEKSVMLISGIAGIGKTWLLRKCLLD</sequence>
<dbReference type="GeneID" id="136076765"/>